<comment type="caution">
    <text evidence="3">The sequence shown here is derived from an EMBL/GenBank/DDBJ whole genome shotgun (WGS) entry which is preliminary data.</text>
</comment>
<evidence type="ECO:0000313" key="4">
    <source>
        <dbReference type="Proteomes" id="UP000789901"/>
    </source>
</evidence>
<evidence type="ECO:0000313" key="3">
    <source>
        <dbReference type="EMBL" id="CAG8845688.1"/>
    </source>
</evidence>
<dbReference type="EMBL" id="CAJVQB010080568">
    <property type="protein sequence ID" value="CAG8845688.1"/>
    <property type="molecule type" value="Genomic_DNA"/>
</dbReference>
<evidence type="ECO:0000313" key="2">
    <source>
        <dbReference type="EMBL" id="CAG8845687.1"/>
    </source>
</evidence>
<proteinExistence type="predicted"/>
<dbReference type="Proteomes" id="UP000789901">
    <property type="component" value="Unassembled WGS sequence"/>
</dbReference>
<keyword evidence="4" id="KW-1185">Reference proteome</keyword>
<gene>
    <name evidence="2" type="ORF">GMARGA_LOCUS37776</name>
    <name evidence="3" type="ORF">GMARGA_LOCUS37777</name>
</gene>
<reference evidence="3 4" key="1">
    <citation type="submission" date="2021-06" db="EMBL/GenBank/DDBJ databases">
        <authorList>
            <person name="Kallberg Y."/>
            <person name="Tangrot J."/>
            <person name="Rosling A."/>
        </authorList>
    </citation>
    <scope>NUCLEOTIDE SEQUENCE [LARGE SCALE GENOMIC DNA]</scope>
    <source>
        <strain evidence="3 4">120-4 pot B 10/14</strain>
    </source>
</reference>
<accession>A0ABN7X1D8</accession>
<dbReference type="EMBL" id="CAJVQB010080568">
    <property type="protein sequence ID" value="CAG8845687.1"/>
    <property type="molecule type" value="Genomic_DNA"/>
</dbReference>
<name>A0ABN7X1D8_GIGMA</name>
<feature type="region of interest" description="Disordered" evidence="1">
    <location>
        <begin position="52"/>
        <end position="91"/>
    </location>
</feature>
<evidence type="ECO:0000256" key="1">
    <source>
        <dbReference type="SAM" id="MobiDB-lite"/>
    </source>
</evidence>
<protein>
    <submittedName>
        <fullName evidence="2">16724_t:CDS:1</fullName>
    </submittedName>
    <submittedName>
        <fullName evidence="3">16725_t:CDS:1</fullName>
    </submittedName>
</protein>
<feature type="non-terminal residue" evidence="3">
    <location>
        <position position="1"/>
    </location>
</feature>
<sequence length="91" mass="10258">FDNVSKCSYALTNAAVINLSNIIQPMLPSKQSFESLELETTNLTQSMEQLSSGAFNSQPERMRTLPSRFPNINAPLHTPNKRQVYDESVIR</sequence>
<organism evidence="3 4">
    <name type="scientific">Gigaspora margarita</name>
    <dbReference type="NCBI Taxonomy" id="4874"/>
    <lineage>
        <taxon>Eukaryota</taxon>
        <taxon>Fungi</taxon>
        <taxon>Fungi incertae sedis</taxon>
        <taxon>Mucoromycota</taxon>
        <taxon>Glomeromycotina</taxon>
        <taxon>Glomeromycetes</taxon>
        <taxon>Diversisporales</taxon>
        <taxon>Gigasporaceae</taxon>
        <taxon>Gigaspora</taxon>
    </lineage>
</organism>